<feature type="compositionally biased region" description="Basic and acidic residues" evidence="2">
    <location>
        <begin position="161"/>
        <end position="182"/>
    </location>
</feature>
<evidence type="ECO:0000256" key="1">
    <source>
        <dbReference type="SAM" id="Coils"/>
    </source>
</evidence>
<name>J4G1A1_9APHY</name>
<feature type="region of interest" description="Disordered" evidence="2">
    <location>
        <begin position="360"/>
        <end position="415"/>
    </location>
</feature>
<keyword evidence="4" id="KW-1185">Reference proteome</keyword>
<dbReference type="GeneID" id="24094854"/>
<accession>J4G1A1</accession>
<protein>
    <submittedName>
        <fullName evidence="3">Uncharacterized protein</fullName>
    </submittedName>
</protein>
<dbReference type="AlphaFoldDB" id="J4G1A1"/>
<feature type="compositionally biased region" description="Basic and acidic residues" evidence="2">
    <location>
        <begin position="637"/>
        <end position="648"/>
    </location>
</feature>
<evidence type="ECO:0000256" key="2">
    <source>
        <dbReference type="SAM" id="MobiDB-lite"/>
    </source>
</evidence>
<feature type="compositionally biased region" description="Polar residues" evidence="2">
    <location>
        <begin position="149"/>
        <end position="159"/>
    </location>
</feature>
<feature type="region of interest" description="Disordered" evidence="2">
    <location>
        <begin position="1"/>
        <end position="198"/>
    </location>
</feature>
<dbReference type="HOGENOM" id="CLU_340102_0_0_1"/>
<evidence type="ECO:0000313" key="3">
    <source>
        <dbReference type="EMBL" id="CCL99943.1"/>
    </source>
</evidence>
<organism evidence="3 4">
    <name type="scientific">Fibroporia radiculosa</name>
    <dbReference type="NCBI Taxonomy" id="599839"/>
    <lineage>
        <taxon>Eukaryota</taxon>
        <taxon>Fungi</taxon>
        <taxon>Dikarya</taxon>
        <taxon>Basidiomycota</taxon>
        <taxon>Agaricomycotina</taxon>
        <taxon>Agaricomycetes</taxon>
        <taxon>Polyporales</taxon>
        <taxon>Fibroporiaceae</taxon>
        <taxon>Fibroporia</taxon>
    </lineage>
</organism>
<dbReference type="EMBL" id="HE796958">
    <property type="protein sequence ID" value="CCL99943.1"/>
    <property type="molecule type" value="Genomic_DNA"/>
</dbReference>
<feature type="coiled-coil region" evidence="1">
    <location>
        <begin position="503"/>
        <end position="544"/>
    </location>
</feature>
<feature type="compositionally biased region" description="Basic and acidic residues" evidence="2">
    <location>
        <begin position="138"/>
        <end position="148"/>
    </location>
</feature>
<dbReference type="InParanoid" id="J4G1A1"/>
<feature type="compositionally biased region" description="Polar residues" evidence="2">
    <location>
        <begin position="76"/>
        <end position="86"/>
    </location>
</feature>
<proteinExistence type="predicted"/>
<dbReference type="RefSeq" id="XP_012179226.1">
    <property type="nucleotide sequence ID" value="XM_012323836.1"/>
</dbReference>
<gene>
    <name evidence="3" type="ORF">FIBRA_01968</name>
</gene>
<feature type="compositionally biased region" description="Polar residues" evidence="2">
    <location>
        <begin position="310"/>
        <end position="319"/>
    </location>
</feature>
<feature type="compositionally biased region" description="Basic and acidic residues" evidence="2">
    <location>
        <begin position="320"/>
        <end position="337"/>
    </location>
</feature>
<reference evidence="3 4" key="1">
    <citation type="journal article" date="2012" name="Appl. Environ. Microbiol.">
        <title>Short-read sequencing for genomic analysis of the brown rot fungus Fibroporia radiculosa.</title>
        <authorList>
            <person name="Tang J.D."/>
            <person name="Perkins A.D."/>
            <person name="Sonstegard T.S."/>
            <person name="Schroeder S.G."/>
            <person name="Burgess S.C."/>
            <person name="Diehl S.V."/>
        </authorList>
    </citation>
    <scope>NUCLEOTIDE SEQUENCE [LARGE SCALE GENOMIC DNA]</scope>
    <source>
        <strain evidence="3 4">TFFH 294</strain>
    </source>
</reference>
<feature type="region of interest" description="Disordered" evidence="2">
    <location>
        <begin position="303"/>
        <end position="337"/>
    </location>
</feature>
<feature type="region of interest" description="Disordered" evidence="2">
    <location>
        <begin position="624"/>
        <end position="665"/>
    </location>
</feature>
<feature type="compositionally biased region" description="Basic and acidic residues" evidence="2">
    <location>
        <begin position="110"/>
        <end position="127"/>
    </location>
</feature>
<dbReference type="Proteomes" id="UP000006352">
    <property type="component" value="Unassembled WGS sequence"/>
</dbReference>
<feature type="compositionally biased region" description="Basic and acidic residues" evidence="2">
    <location>
        <begin position="376"/>
        <end position="385"/>
    </location>
</feature>
<feature type="compositionally biased region" description="Polar residues" evidence="2">
    <location>
        <begin position="1"/>
        <end position="10"/>
    </location>
</feature>
<sequence length="835" mass="92695">MLPEYGSQQIYAPYPHRERLEIGYQRVPRKRTANNDGETPGSSYPRAKTPPWFSKNPTRTDEESSRPRKIQLIDITPSSNSRSNTPAAEPPQDATDDAPTNAGAYGLAYDRPHWSHPPGHEETRAWFKEPLYPPPSPRTDRHDTERASYHSTASTTVQKPPQDHLARRHRPPDDPSDHERPHSSISGAEAGWGARHHSANSIHTSLPLPTAQETPIRLPPIQLTAQDHLPPHTSFIPQEKEWRPPASDGVLDTTGRADIAGRLVNPERSHLAWAGHRTPMGRTAYTRGGDSNMLPSPQIEHLSSDEAQREQSWSESGTWRSHEFGLDDRNSHGRAIDGDHDIRRIQNVRSVENALVKDPAPLHTTQNNSSIGFRGHTCDASRERPASFGEQELSRAAQDPYDWDGPSGPRNDRGRRVQERGLERHEPDMLSARPVSDSLSRLHVRGVASGGSIGAHELGISNRVRAEISPFPHVPIENGSGVSARARDELAGTHEAHGFRGSRRQSKRELQEAKCERDHWEKRARELERELDGVRAQLAVLTERSERRTRKYEHELDTLRVDCRNKISAVETELDARERAKAQRVSVEVQTHVAHEDRGVQASEVAERAPPRILFKLRKAQGTEYQSGLGDGTGLQDTRDTNKQRVDDTGISGQSRKQDRRSCTQLAPKIGGRENRLREQIAAVEAEVACLKAESRQFSKANRTVRDTPATPMGHSNPPLLADAAVQAVGGDISSGISIDATSPIDCPEPVGETPITSKQEQVVQCSPADDTTRPITSPPLIKGTNLQGKKMYIGVPAASWGVSELSTKVEFSLKSKQPVYIGDRPSRDSEKQKR</sequence>
<keyword evidence="1" id="KW-0175">Coiled coil</keyword>
<evidence type="ECO:0000313" key="4">
    <source>
        <dbReference type="Proteomes" id="UP000006352"/>
    </source>
</evidence>